<keyword evidence="8" id="KW-0067">ATP-binding</keyword>
<dbReference type="InterPro" id="IPR001406">
    <property type="entry name" value="PsdUridine_synth_TruA"/>
</dbReference>
<evidence type="ECO:0000259" key="32">
    <source>
        <dbReference type="PROSITE" id="PS50014"/>
    </source>
</evidence>
<keyword evidence="5" id="KW-0507">mRNA processing</keyword>
<dbReference type="FunFam" id="3.40.50.300:FF:000061">
    <property type="entry name" value="ATPase family, AAA domain-containing 2"/>
    <property type="match status" value="1"/>
</dbReference>
<evidence type="ECO:0000256" key="19">
    <source>
        <dbReference type="ARBA" id="ARBA00068582"/>
    </source>
</evidence>
<evidence type="ECO:0000256" key="15">
    <source>
        <dbReference type="ARBA" id="ARBA00053709"/>
    </source>
</evidence>
<dbReference type="Pfam" id="PF17862">
    <property type="entry name" value="AAA_lid_3"/>
    <property type="match status" value="1"/>
</dbReference>
<keyword evidence="6" id="KW-0819">tRNA processing</keyword>
<dbReference type="InterPro" id="IPR045199">
    <property type="entry name" value="ATAD2-like"/>
</dbReference>
<dbReference type="GO" id="GO:0003682">
    <property type="term" value="F:chromatin binding"/>
    <property type="evidence" value="ECO:0007669"/>
    <property type="project" value="TreeGrafter"/>
</dbReference>
<feature type="disulfide bond" evidence="29">
    <location>
        <begin position="418"/>
        <end position="436"/>
    </location>
</feature>
<feature type="domain" description="Sushi" evidence="34">
    <location>
        <begin position="587"/>
        <end position="634"/>
    </location>
</feature>
<evidence type="ECO:0000256" key="6">
    <source>
        <dbReference type="ARBA" id="ARBA00022694"/>
    </source>
</evidence>
<feature type="region of interest" description="Disordered" evidence="31">
    <location>
        <begin position="1298"/>
        <end position="1353"/>
    </location>
</feature>
<dbReference type="Pfam" id="PF00057">
    <property type="entry name" value="Ldl_recept_a"/>
    <property type="match status" value="4"/>
</dbReference>
<keyword evidence="11" id="KW-0413">Isomerase</keyword>
<protein>
    <recommendedName>
        <fullName evidence="19">Pseudouridylate synthase 1 homolog</fullName>
        <ecNumber evidence="18">5.4.99.12</ecNumber>
    </recommendedName>
    <alternativeName>
        <fullName evidence="22">Lin-48 expression abnormal protein 1</fullName>
    </alternativeName>
    <alternativeName>
        <fullName evidence="20">Tat-binding homolog 7</fullName>
    </alternativeName>
    <alternativeName>
        <fullName evidence="21">tRNA pseudouridine synthase 1</fullName>
    </alternativeName>
    <alternativeName>
        <fullName evidence="25">tRNA pseudouridine(38-40) synthase</fullName>
    </alternativeName>
    <alternativeName>
        <fullName evidence="23">tRNA pseudouridylate synthase I</fullName>
    </alternativeName>
    <alternativeName>
        <fullName evidence="24">tRNA-uridine isomerase I</fullName>
    </alternativeName>
</protein>
<dbReference type="InterPro" id="IPR003960">
    <property type="entry name" value="ATPase_AAA_CS"/>
</dbReference>
<dbReference type="PROSITE" id="PS50923">
    <property type="entry name" value="SUSHI"/>
    <property type="match status" value="2"/>
</dbReference>
<comment type="similarity">
    <text evidence="3">Belongs to the AAA ATPase family.</text>
</comment>
<dbReference type="SUPFAM" id="SSF52540">
    <property type="entry name" value="P-loop containing nucleoside triphosphate hydrolases"/>
    <property type="match status" value="2"/>
</dbReference>
<dbReference type="Pfam" id="PF00084">
    <property type="entry name" value="Sushi"/>
    <property type="match status" value="1"/>
</dbReference>
<feature type="domain" description="Sushi" evidence="34">
    <location>
        <begin position="635"/>
        <end position="705"/>
    </location>
</feature>
<evidence type="ECO:0000256" key="7">
    <source>
        <dbReference type="ARBA" id="ARBA00022741"/>
    </source>
</evidence>
<evidence type="ECO:0000256" key="16">
    <source>
        <dbReference type="ARBA" id="ARBA00057193"/>
    </source>
</evidence>
<evidence type="ECO:0000256" key="31">
    <source>
        <dbReference type="SAM" id="MobiDB-lite"/>
    </source>
</evidence>
<dbReference type="FunFam" id="1.10.8.60:FF:000016">
    <property type="entry name" value="ATPase family AAA domain-containing protein 2B"/>
    <property type="match status" value="1"/>
</dbReference>
<dbReference type="GO" id="GO:0005634">
    <property type="term" value="C:nucleus"/>
    <property type="evidence" value="ECO:0007669"/>
    <property type="project" value="UniProtKB-SubCell"/>
</dbReference>
<evidence type="ECO:0000256" key="24">
    <source>
        <dbReference type="ARBA" id="ARBA00080849"/>
    </source>
</evidence>
<dbReference type="Gene3D" id="2.10.70.10">
    <property type="entry name" value="Complement Module, domain 1"/>
    <property type="match status" value="2"/>
</dbReference>
<dbReference type="NCBIfam" id="TIGR00071">
    <property type="entry name" value="hisT_truA"/>
    <property type="match status" value="1"/>
</dbReference>
<feature type="compositionally biased region" description="Basic and acidic residues" evidence="31">
    <location>
        <begin position="1194"/>
        <end position="1205"/>
    </location>
</feature>
<evidence type="ECO:0000256" key="20">
    <source>
        <dbReference type="ARBA" id="ARBA00074192"/>
    </source>
</evidence>
<dbReference type="InterPro" id="IPR003593">
    <property type="entry name" value="AAA+_ATPase"/>
</dbReference>
<dbReference type="InterPro" id="IPR027417">
    <property type="entry name" value="P-loop_NTPase"/>
</dbReference>
<dbReference type="GO" id="GO:0006508">
    <property type="term" value="P:proteolysis"/>
    <property type="evidence" value="ECO:0007669"/>
    <property type="project" value="InterPro"/>
</dbReference>
<dbReference type="FunFam" id="3.30.70.580:FF:000002">
    <property type="entry name" value="tRNA pseudouridine synthase"/>
    <property type="match status" value="1"/>
</dbReference>
<dbReference type="GO" id="GO:0006337">
    <property type="term" value="P:nucleosome disassembly"/>
    <property type="evidence" value="ECO:0007669"/>
    <property type="project" value="TreeGrafter"/>
</dbReference>
<dbReference type="SUPFAM" id="SSF57535">
    <property type="entry name" value="Complement control module/SCR domain"/>
    <property type="match status" value="1"/>
</dbReference>
<evidence type="ECO:0000256" key="22">
    <source>
        <dbReference type="ARBA" id="ARBA00075625"/>
    </source>
</evidence>
<dbReference type="OrthoDB" id="5421at2759"/>
<evidence type="ECO:0000256" key="10">
    <source>
        <dbReference type="ARBA" id="ARBA00023157"/>
    </source>
</evidence>
<dbReference type="InterPro" id="IPR020095">
    <property type="entry name" value="PsdUridine_synth_TruA_C"/>
</dbReference>
<dbReference type="GO" id="GO:0006334">
    <property type="term" value="P:nucleosome assembly"/>
    <property type="evidence" value="ECO:0007669"/>
    <property type="project" value="TreeGrafter"/>
</dbReference>
<feature type="compositionally biased region" description="Basic and acidic residues" evidence="31">
    <location>
        <begin position="1073"/>
        <end position="1102"/>
    </location>
</feature>
<dbReference type="PROSITE" id="PS50068">
    <property type="entry name" value="LDLRA_2"/>
    <property type="match status" value="4"/>
</dbReference>
<evidence type="ECO:0000256" key="8">
    <source>
        <dbReference type="ARBA" id="ARBA00022840"/>
    </source>
</evidence>
<evidence type="ECO:0000256" key="11">
    <source>
        <dbReference type="ARBA" id="ARBA00023235"/>
    </source>
</evidence>
<dbReference type="Gene3D" id="3.40.50.300">
    <property type="entry name" value="P-loop containing nucleotide triphosphate hydrolases"/>
    <property type="match status" value="1"/>
</dbReference>
<dbReference type="PROSITE" id="PS50240">
    <property type="entry name" value="TRYPSIN_DOM"/>
    <property type="match status" value="1"/>
</dbReference>
<sequence>MSIETNKQNENVEETNKRQIIDESSEIVAKAPKLDIAEKKNNIKRKKFVIVLGYLGRNYSGMQINRGTKTIEESLLSALLKADFITKNQFEDLREIKFQRAARTDKGVSAVRQIVSLQLPNHVNKEDINKHLPKDIKVFDIKRVTRNFNSKNKCDARTYRYVLPTFALASEDPSFLQMDKEEEIDEEKRLEKLSMIDGKPYNEFRLTSDMLDKLNEILKLFEGTHNFHNFTSKIRPMDPRAKRYIVYFRCIETFISNNMEFAVLEVQGQSFMLHQIRKMISLIIGICRNIITIDFVKDAFSLEKVDIPIAPGLGLSLHFVHYTYYNERFGKDGFHEMLDWNGCNEEIEKFYKEYILKYIVDTEISDKIIDKFKCKDGQCIASELLCDGQANCKDESDETYTECNKPEMATCPDYAFRCSYGACIDGDAICNGIKDCIDNSDETLPNCINNSFNTSCAKDQFKCNNRQCIAKSNLCDGIADCTDNSDETIIQCSSINCPKFFFRCDYGACIDGDLKCNGIKNCADGSDEYSRQCKETTTSGLIPILTTSPSSITINSKSCLVPPQPINGYWKLHKSQCCTKQDGYQCENCDVKQGTWLESGAYLVYTCHSGYKLNNSAIAFCSQGEWLTIPACIEIRCTKLQSSSMFADCEYNDRSVSCFVPALPQTIARLTCSPGYREDTRLTSSSRVRCNNNGQWEPEPIRCIPACGISIPSSKTLIVNGTQPQITEFPWHASLYVTKNSTASKEFICGATIIHESLLITAAHCVYDDDNKKFYDASNYDIITGNIFREYDNPFHDTKIVKKAKVKNIYNVCTYLGFEGNYAADIAILEITEPFIFSSFLVPICLDILNDQIYLETGILGKVAGFGRTALNPFSQILQTIRLPYVPLHQCESTTNDSTKYVLAYDKFCAGYANGSSVCDGDSGGGLVFEKRGQWYLKGIVSLSVGTKIVGGSRICDSYSYTLFTQISCHISWIQDIIIMSDDDAALDSMDTEEDIFSPRKACSSLGSNARRVKSLRTLRSHSNSTSHISMNNLSVRRSTRHRMQTYDNLNTSWILGTQTLKGYPMFQQHGSSSDKEMVDEVPERKRDVRERMPLRSRENHPPNKNSSRHIRERTEHDRQNNRELRGRGDRDLREKTEQEKDIRDLKERTEREHKDKIETRSKSNEEKDARTRKSDSPSRLREGPATRLGGNLGEKDVKSKVERVEADEDSSQESEKAENNSENEDGYEDMYTRIKRTRRTAQRQLPRGKKLTVDSDLSESSDSPGPRKYSLRQKKPAVDRFQANVEPVRRSIKALRSVLSNSMRRRKHRSKSTSSSDSSDSEPQRYDKKKSKKARQSAIPQGGPPDRKADINPITLDTNIRFNDVGGLESHIHCLKEMVVFPMMYPDIFERFHVTPPKGVLFHGPPGTGKTLIARALANECSQGSKKMSFFMRKGADCLSKWVGESERQLRLLFEQAQQMKPSIIFFDEIDGLAPVRSTKQDQIHASIVSTLLALMDGLSDRGEVIVIGATNRIDAIDPALRRPGRFDRELFFPLPAMKERLEILKIHVSKWKNPPSDQLLEILAEKATGYCGSDLRALCTEAVLQGLRRTYPQIYMTNNRLLLDPERVEVKKRDFFQASSILVPSSQRVSPCARRKLKPFMEPLLGPLLEELVNSIKGIFPQGINPAMAKVKITKGIHRPRLLISGGNLSEGQGPHLAQALLYHMEHLPVQTLDVSTLFAESGRSPEETCVQVFNEAARNVPSIIYIRSIDQWWPLVPETVKAVFLCRIAALDPSLPILILATSDRTYQDLPIQLQSLFSELRNEVYSMKTPTKDQRSKFFRPIFMIQSLKLPKIKDDKIEILEELPLAPDPLPKKLTEEEKKIIYEKEEISLRELRIFLREICAKLARNRQFFMFTKPVDTEEVPDYNMIIKQPMDLETMMTKIDMHCYLCARDFLDDIDLICKNALEYNPDRDPADKLIRHRACSLRDNAYALIKAELDSDFEDKCREISKNRRIIESATTNEVEDKSQSKIEQPTSERIDVKKDNASPSHSLIVNGRRYNNSRKRRIPAWARGYVKKVHKKKKIAFEENVTVSDNKICLTNETTSIDLEKFQEFETEANSVLNGHVPLFDNSDSENDSQNESSKDMQGIQSNNINDQHIDEIENMEICFMEEEKNAENSASNSSSRRESIDELSFAIESDSSPARFEENEKLVVDKNELENAWQITVEVTKDFPVEVLCDIYVQLSRCVGKYAQNYDRKSLPKDLLKEVKRFEEFKTTYEKVHHVANQTDML</sequence>
<dbReference type="Pfam" id="PF00004">
    <property type="entry name" value="AAA"/>
    <property type="match status" value="1"/>
</dbReference>
<dbReference type="InterPro" id="IPR001254">
    <property type="entry name" value="Trypsin_dom"/>
</dbReference>
<reference evidence="35 36" key="1">
    <citation type="submission" date="2014-07" db="EMBL/GenBank/DDBJ databases">
        <title>Genomic and transcriptomic analysis on Apis cerana provide comprehensive insights into honey bee biology.</title>
        <authorList>
            <person name="Diao Q."/>
            <person name="Sun L."/>
            <person name="Zheng H."/>
            <person name="Zheng H."/>
            <person name="Xu S."/>
            <person name="Wang S."/>
            <person name="Zeng Z."/>
            <person name="Hu F."/>
            <person name="Su S."/>
            <person name="Wu J."/>
        </authorList>
    </citation>
    <scope>NUCLEOTIDE SEQUENCE [LARGE SCALE GENOMIC DNA]</scope>
    <source>
        <tissue evidence="35">Pupae without intestine</tissue>
    </source>
</reference>
<dbReference type="EMBL" id="KZ288195">
    <property type="protein sequence ID" value="PBC33792.1"/>
    <property type="molecule type" value="Genomic_DNA"/>
</dbReference>
<evidence type="ECO:0000256" key="1">
    <source>
        <dbReference type="ARBA" id="ARBA00001166"/>
    </source>
</evidence>
<dbReference type="InterPro" id="IPR018114">
    <property type="entry name" value="TRYPSIN_HIS"/>
</dbReference>
<proteinExistence type="inferred from homology"/>
<organism evidence="35 36">
    <name type="scientific">Apis cerana cerana</name>
    <name type="common">Oriental honeybee</name>
    <dbReference type="NCBI Taxonomy" id="94128"/>
    <lineage>
        <taxon>Eukaryota</taxon>
        <taxon>Metazoa</taxon>
        <taxon>Ecdysozoa</taxon>
        <taxon>Arthropoda</taxon>
        <taxon>Hexapoda</taxon>
        <taxon>Insecta</taxon>
        <taxon>Pterygota</taxon>
        <taxon>Neoptera</taxon>
        <taxon>Endopterygota</taxon>
        <taxon>Hymenoptera</taxon>
        <taxon>Apocrita</taxon>
        <taxon>Aculeata</taxon>
        <taxon>Apoidea</taxon>
        <taxon>Anthophila</taxon>
        <taxon>Apidae</taxon>
        <taxon>Apis</taxon>
    </lineage>
</organism>
<dbReference type="Pfam" id="PF00089">
    <property type="entry name" value="Trypsin"/>
    <property type="match status" value="1"/>
</dbReference>
<dbReference type="Pfam" id="PF01416">
    <property type="entry name" value="PseudoU_synth_1"/>
    <property type="match status" value="1"/>
</dbReference>
<dbReference type="SUPFAM" id="SSF55120">
    <property type="entry name" value="Pseudouridine synthase"/>
    <property type="match status" value="1"/>
</dbReference>
<dbReference type="PROSITE" id="PS00674">
    <property type="entry name" value="AAA"/>
    <property type="match status" value="1"/>
</dbReference>
<dbReference type="Gene3D" id="1.10.8.60">
    <property type="match status" value="1"/>
</dbReference>
<dbReference type="SMART" id="SM00297">
    <property type="entry name" value="BROMO"/>
    <property type="match status" value="1"/>
</dbReference>
<dbReference type="InterPro" id="IPR009003">
    <property type="entry name" value="Peptidase_S1_PA"/>
</dbReference>
<accession>A0A2A3ER96</accession>
<dbReference type="Gene3D" id="2.40.10.10">
    <property type="entry name" value="Trypsin-like serine proteases"/>
    <property type="match status" value="1"/>
</dbReference>
<evidence type="ECO:0000256" key="13">
    <source>
        <dbReference type="ARBA" id="ARBA00036943"/>
    </source>
</evidence>
<dbReference type="GO" id="GO:0006397">
    <property type="term" value="P:mRNA processing"/>
    <property type="evidence" value="ECO:0007669"/>
    <property type="project" value="UniProtKB-KW"/>
</dbReference>
<dbReference type="GO" id="GO:0003723">
    <property type="term" value="F:RNA binding"/>
    <property type="evidence" value="ECO:0007669"/>
    <property type="project" value="InterPro"/>
</dbReference>
<dbReference type="InterPro" id="IPR036055">
    <property type="entry name" value="LDL_receptor-like_sf"/>
</dbReference>
<dbReference type="InterPro" id="IPR003959">
    <property type="entry name" value="ATPase_AAA_core"/>
</dbReference>
<feature type="disulfide bond" evidence="29">
    <location>
        <begin position="456"/>
        <end position="468"/>
    </location>
</feature>
<dbReference type="PRINTS" id="PR00261">
    <property type="entry name" value="LDLRECEPTOR"/>
</dbReference>
<evidence type="ECO:0000256" key="3">
    <source>
        <dbReference type="ARBA" id="ARBA00006914"/>
    </source>
</evidence>
<evidence type="ECO:0000256" key="12">
    <source>
        <dbReference type="ARBA" id="ARBA00023242"/>
    </source>
</evidence>
<feature type="compositionally biased region" description="Basic residues" evidence="31">
    <location>
        <begin position="1234"/>
        <end position="1251"/>
    </location>
</feature>
<comment type="catalytic activity">
    <reaction evidence="14">
        <text>uridine(38/39/40) in tRNA = pseudouridine(38/39/40) in tRNA</text>
        <dbReference type="Rhea" id="RHEA:22376"/>
        <dbReference type="Rhea" id="RHEA-COMP:10085"/>
        <dbReference type="Rhea" id="RHEA-COMP:10087"/>
        <dbReference type="ChEBI" id="CHEBI:65314"/>
        <dbReference type="ChEBI" id="CHEBI:65315"/>
        <dbReference type="EC" id="5.4.99.12"/>
    </reaction>
</comment>
<dbReference type="SUPFAM" id="SSF50494">
    <property type="entry name" value="Trypsin-like serine proteases"/>
    <property type="match status" value="1"/>
</dbReference>
<evidence type="ECO:0000256" key="9">
    <source>
        <dbReference type="ARBA" id="ARBA00023117"/>
    </source>
</evidence>
<keyword evidence="12" id="KW-0539">Nucleus</keyword>
<keyword evidence="10 29" id="KW-1015">Disulfide bond</keyword>
<evidence type="ECO:0000256" key="5">
    <source>
        <dbReference type="ARBA" id="ARBA00022664"/>
    </source>
</evidence>
<feature type="region of interest" description="Disordered" evidence="31">
    <location>
        <begin position="2109"/>
        <end position="2141"/>
    </location>
</feature>
<dbReference type="CDD" id="cd00190">
    <property type="entry name" value="Tryp_SPc"/>
    <property type="match status" value="1"/>
</dbReference>
<dbReference type="GO" id="GO:0042393">
    <property type="term" value="F:histone binding"/>
    <property type="evidence" value="ECO:0007669"/>
    <property type="project" value="TreeGrafter"/>
</dbReference>
<comment type="similarity">
    <text evidence="4">Belongs to the tRNA pseudouridine synthase TruA family.</text>
</comment>
<feature type="compositionally biased region" description="Basic and acidic residues" evidence="31">
    <location>
        <begin position="1113"/>
        <end position="1185"/>
    </location>
</feature>
<dbReference type="PRINTS" id="PR00503">
    <property type="entry name" value="BROMODOMAIN"/>
</dbReference>
<dbReference type="InterPro" id="IPR041569">
    <property type="entry name" value="AAA_lid_3"/>
</dbReference>
<evidence type="ECO:0000256" key="27">
    <source>
        <dbReference type="PIRSR" id="PIRSR641708-2"/>
    </source>
</evidence>
<dbReference type="InterPro" id="IPR001487">
    <property type="entry name" value="Bromodomain"/>
</dbReference>
<dbReference type="SMART" id="SM00382">
    <property type="entry name" value="AAA"/>
    <property type="match status" value="1"/>
</dbReference>
<keyword evidence="9 28" id="KW-0103">Bromodomain</keyword>
<dbReference type="SUPFAM" id="SSF47370">
    <property type="entry name" value="Bromodomain"/>
    <property type="match status" value="1"/>
</dbReference>
<evidence type="ECO:0000256" key="17">
    <source>
        <dbReference type="ARBA" id="ARBA00064589"/>
    </source>
</evidence>
<evidence type="ECO:0000256" key="23">
    <source>
        <dbReference type="ARBA" id="ARBA00079087"/>
    </source>
</evidence>
<evidence type="ECO:0000256" key="26">
    <source>
        <dbReference type="PIRSR" id="PIRSR641708-1"/>
    </source>
</evidence>
<feature type="disulfide bond" evidence="29">
    <location>
        <begin position="411"/>
        <end position="423"/>
    </location>
</feature>
<comment type="catalytic activity">
    <reaction evidence="13">
        <text>a uridine in tRNA = a pseudouridine in tRNA</text>
        <dbReference type="Rhea" id="RHEA:54572"/>
        <dbReference type="Rhea" id="RHEA-COMP:13339"/>
        <dbReference type="Rhea" id="RHEA-COMP:13934"/>
        <dbReference type="ChEBI" id="CHEBI:65314"/>
        <dbReference type="ChEBI" id="CHEBI:65315"/>
    </reaction>
</comment>
<dbReference type="CDD" id="cd05528">
    <property type="entry name" value="Bromo_AAA"/>
    <property type="match status" value="1"/>
</dbReference>
<dbReference type="EC" id="5.4.99.12" evidence="18"/>
<dbReference type="GO" id="GO:0045815">
    <property type="term" value="P:transcription initiation-coupled chromatin remodeling"/>
    <property type="evidence" value="ECO:0007669"/>
    <property type="project" value="TreeGrafter"/>
</dbReference>
<keyword evidence="36" id="KW-1185">Reference proteome</keyword>
<dbReference type="InterPro" id="IPR002172">
    <property type="entry name" value="LDrepeatLR_classA_rpt"/>
</dbReference>
<dbReference type="Gene3D" id="3.30.70.660">
    <property type="entry name" value="Pseudouridine synthase I, catalytic domain, C-terminal subdomain"/>
    <property type="match status" value="1"/>
</dbReference>
<comment type="function">
    <text evidence="15">Pseudouridylate synthase that catalyzes pseudouridylation of tRNAs and mRNAs. Acts on positions 27/28 in the anticodon stem and also positions 34 and 36 in the anticodon of an intron containing tRNA. Also catalyzes pseudouridylation of mRNAs: mediates pseudouridylation of mRNAs with the consensus sequence 5'-UGUAG-3'. Acts as a regulator of pre-mRNA splicing by mediating pseudouridylation of pre-mRNAs at locations associated with alternatively spliced regions. Pseudouridylation of pre-mRNAs near splice sites directly regulates mRNA splicing and mRNA 3'-end processing. Involved in regulation of nuclear receptor activity through pseudouridylation of SRA1 mRNA.</text>
</comment>
<evidence type="ECO:0000313" key="36">
    <source>
        <dbReference type="Proteomes" id="UP000242457"/>
    </source>
</evidence>
<dbReference type="PANTHER" id="PTHR23069:SF0">
    <property type="entry name" value="TAT-BINDING HOMOLOG 7"/>
    <property type="match status" value="1"/>
</dbReference>
<evidence type="ECO:0000313" key="35">
    <source>
        <dbReference type="EMBL" id="PBC33792.1"/>
    </source>
</evidence>
<keyword evidence="30" id="KW-0768">Sushi</keyword>
<evidence type="ECO:0000256" key="14">
    <source>
        <dbReference type="ARBA" id="ARBA00052184"/>
    </source>
</evidence>
<dbReference type="Gene3D" id="4.10.400.10">
    <property type="entry name" value="Low-density Lipoprotein Receptor"/>
    <property type="match status" value="4"/>
</dbReference>
<dbReference type="STRING" id="94128.A0A2A3ER96"/>
<dbReference type="InterPro" id="IPR020094">
    <property type="entry name" value="TruA/RsuA/RluB/E/F_N"/>
</dbReference>
<feature type="domain" description="Peptidase S1" evidence="33">
    <location>
        <begin position="718"/>
        <end position="979"/>
    </location>
</feature>
<evidence type="ECO:0000259" key="33">
    <source>
        <dbReference type="PROSITE" id="PS50240"/>
    </source>
</evidence>
<dbReference type="CDD" id="cd00033">
    <property type="entry name" value="CCP"/>
    <property type="match status" value="2"/>
</dbReference>
<dbReference type="PROSITE" id="PS00134">
    <property type="entry name" value="TRYPSIN_HIS"/>
    <property type="match status" value="1"/>
</dbReference>
<dbReference type="PANTHER" id="PTHR23069">
    <property type="entry name" value="AAA DOMAIN-CONTAINING"/>
    <property type="match status" value="1"/>
</dbReference>
<evidence type="ECO:0000256" key="21">
    <source>
        <dbReference type="ARBA" id="ARBA00075153"/>
    </source>
</evidence>
<dbReference type="InterPro" id="IPR041708">
    <property type="entry name" value="PUS1/PUS2-like"/>
</dbReference>
<dbReference type="InterPro" id="IPR036427">
    <property type="entry name" value="Bromodomain-like_sf"/>
</dbReference>
<dbReference type="InterPro" id="IPR035976">
    <property type="entry name" value="Sushi/SCR/CCP_sf"/>
</dbReference>
<dbReference type="PROSITE" id="PS50014">
    <property type="entry name" value="BROMODOMAIN_2"/>
    <property type="match status" value="1"/>
</dbReference>
<dbReference type="GO" id="GO:0005524">
    <property type="term" value="F:ATP binding"/>
    <property type="evidence" value="ECO:0007669"/>
    <property type="project" value="UniProtKB-KW"/>
</dbReference>
<feature type="disulfide bond" evidence="29">
    <location>
        <begin position="374"/>
        <end position="392"/>
    </location>
</feature>
<comment type="subcellular location">
    <subcellularLocation>
        <location evidence="2">Nucleus</location>
    </subcellularLocation>
</comment>
<dbReference type="CDD" id="cd02568">
    <property type="entry name" value="PseudoU_synth_PUS1_PUS2"/>
    <property type="match status" value="1"/>
</dbReference>
<comment type="caution">
    <text evidence="30">Lacks conserved residue(s) required for the propagation of feature annotation.</text>
</comment>
<comment type="subunit">
    <text evidence="17">Monomer. Forms a complex with RARG and the SRA1 RNA in the nucleus.</text>
</comment>
<dbReference type="FunFam" id="3.30.70.660:FF:000002">
    <property type="entry name" value="tRNA pseudouridine synthase"/>
    <property type="match status" value="1"/>
</dbReference>
<gene>
    <name evidence="35" type="ORF">APICC_00284</name>
</gene>
<dbReference type="Proteomes" id="UP000242457">
    <property type="component" value="Unassembled WGS sequence"/>
</dbReference>
<dbReference type="InterPro" id="IPR020103">
    <property type="entry name" value="PsdUridine_synth_cat_dom_sf"/>
</dbReference>
<dbReference type="SUPFAM" id="SSF57424">
    <property type="entry name" value="LDL receptor-like module"/>
    <property type="match status" value="4"/>
</dbReference>
<evidence type="ECO:0000256" key="30">
    <source>
        <dbReference type="PROSITE-ProRule" id="PRU00302"/>
    </source>
</evidence>
<dbReference type="GO" id="GO:0031119">
    <property type="term" value="P:tRNA pseudouridine synthesis"/>
    <property type="evidence" value="ECO:0007669"/>
    <property type="project" value="InterPro"/>
</dbReference>
<feature type="disulfide bond" evidence="29">
    <location>
        <begin position="497"/>
        <end position="509"/>
    </location>
</feature>
<dbReference type="CDD" id="cd00112">
    <property type="entry name" value="LDLa"/>
    <property type="match status" value="4"/>
</dbReference>
<dbReference type="GO" id="GO:0160147">
    <property type="term" value="F:tRNA pseudouridine(38-40) synthase activity"/>
    <property type="evidence" value="ECO:0007669"/>
    <property type="project" value="UniProtKB-EC"/>
</dbReference>
<dbReference type="InterPro" id="IPR020097">
    <property type="entry name" value="PsdUridine_synth_TruA_a/b_dom"/>
</dbReference>
<dbReference type="Gene3D" id="1.20.920.10">
    <property type="entry name" value="Bromodomain-like"/>
    <property type="match status" value="1"/>
</dbReference>
<evidence type="ECO:0000259" key="34">
    <source>
        <dbReference type="PROSITE" id="PS50923"/>
    </source>
</evidence>
<dbReference type="CDD" id="cd19517">
    <property type="entry name" value="RecA-like_Yta7-like"/>
    <property type="match status" value="1"/>
</dbReference>
<feature type="active site" description="Nucleophile" evidence="26">
    <location>
        <position position="105"/>
    </location>
</feature>
<dbReference type="PROSITE" id="PS01209">
    <property type="entry name" value="LDLRA_1"/>
    <property type="match status" value="2"/>
</dbReference>
<dbReference type="InterPro" id="IPR023415">
    <property type="entry name" value="LDLR_class-A_CS"/>
</dbReference>
<dbReference type="SMART" id="SM00032">
    <property type="entry name" value="CCP"/>
    <property type="match status" value="2"/>
</dbReference>
<keyword evidence="7" id="KW-0547">Nucleotide-binding</keyword>
<dbReference type="InterPro" id="IPR000436">
    <property type="entry name" value="Sushi_SCR_CCP_dom"/>
</dbReference>
<comment type="function">
    <text evidence="16">Thought to form a complex that enhances transcription from repetitive DNA sequences by modulating chromatin structure.</text>
</comment>
<comment type="catalytic activity">
    <reaction evidence="1">
        <text>a uridine in mRNA = a pseudouridine in mRNA</text>
        <dbReference type="Rhea" id="RHEA:56644"/>
        <dbReference type="Rhea" id="RHEA-COMP:14658"/>
        <dbReference type="Rhea" id="RHEA-COMP:14659"/>
        <dbReference type="ChEBI" id="CHEBI:65314"/>
        <dbReference type="ChEBI" id="CHEBI:65315"/>
    </reaction>
</comment>
<dbReference type="Pfam" id="PF00439">
    <property type="entry name" value="Bromodomain"/>
    <property type="match status" value="1"/>
</dbReference>
<feature type="disulfide bond" evidence="29">
    <location>
        <begin position="463"/>
        <end position="481"/>
    </location>
</feature>
<feature type="binding site" evidence="27">
    <location>
        <position position="159"/>
    </location>
    <ligand>
        <name>substrate</name>
    </ligand>
</feature>
<dbReference type="GO" id="GO:0004252">
    <property type="term" value="F:serine-type endopeptidase activity"/>
    <property type="evidence" value="ECO:0007669"/>
    <property type="project" value="InterPro"/>
</dbReference>
<dbReference type="GO" id="GO:0016887">
    <property type="term" value="F:ATP hydrolysis activity"/>
    <property type="evidence" value="ECO:0007669"/>
    <property type="project" value="InterPro"/>
</dbReference>
<dbReference type="InterPro" id="IPR043504">
    <property type="entry name" value="Peptidase_S1_PA_chymotrypsin"/>
</dbReference>
<dbReference type="SMART" id="SM00192">
    <property type="entry name" value="LDLa"/>
    <property type="match status" value="4"/>
</dbReference>
<feature type="domain" description="Bromo" evidence="32">
    <location>
        <begin position="1890"/>
        <end position="1960"/>
    </location>
</feature>
<evidence type="ECO:0000256" key="29">
    <source>
        <dbReference type="PROSITE-ProRule" id="PRU00124"/>
    </source>
</evidence>
<evidence type="ECO:0000256" key="4">
    <source>
        <dbReference type="ARBA" id="ARBA00009375"/>
    </source>
</evidence>
<feature type="region of interest" description="Disordered" evidence="31">
    <location>
        <begin position="1065"/>
        <end position="1285"/>
    </location>
</feature>
<dbReference type="SMART" id="SM00020">
    <property type="entry name" value="Tryp_SPc"/>
    <property type="match status" value="1"/>
</dbReference>
<evidence type="ECO:0000256" key="28">
    <source>
        <dbReference type="PROSITE-ProRule" id="PRU00035"/>
    </source>
</evidence>
<evidence type="ECO:0000256" key="2">
    <source>
        <dbReference type="ARBA" id="ARBA00004123"/>
    </source>
</evidence>
<evidence type="ECO:0000256" key="18">
    <source>
        <dbReference type="ARBA" id="ARBA00066509"/>
    </source>
</evidence>
<name>A0A2A3ER96_APICC</name>
<evidence type="ECO:0000256" key="25">
    <source>
        <dbReference type="ARBA" id="ARBA00081344"/>
    </source>
</evidence>
<feature type="disulfide bond" evidence="29">
    <location>
        <begin position="504"/>
        <end position="522"/>
    </location>
</feature>
<dbReference type="Gene3D" id="3.30.70.580">
    <property type="entry name" value="Pseudouridine synthase I, catalytic domain, N-terminal subdomain"/>
    <property type="match status" value="1"/>
</dbReference>